<dbReference type="Proteomes" id="UP000504636">
    <property type="component" value="Unplaced"/>
</dbReference>
<evidence type="ECO:0000313" key="2">
    <source>
        <dbReference type="EMBL" id="KAF2810271.1"/>
    </source>
</evidence>
<dbReference type="AlphaFoldDB" id="A0A6A6YNF0"/>
<organism evidence="2">
    <name type="scientific">Mytilinidion resinicola</name>
    <dbReference type="NCBI Taxonomy" id="574789"/>
    <lineage>
        <taxon>Eukaryota</taxon>
        <taxon>Fungi</taxon>
        <taxon>Dikarya</taxon>
        <taxon>Ascomycota</taxon>
        <taxon>Pezizomycotina</taxon>
        <taxon>Dothideomycetes</taxon>
        <taxon>Pleosporomycetidae</taxon>
        <taxon>Mytilinidiales</taxon>
        <taxon>Mytilinidiaceae</taxon>
        <taxon>Mytilinidion</taxon>
    </lineage>
</organism>
<protein>
    <submittedName>
        <fullName evidence="2 4">Uncharacterized protein</fullName>
    </submittedName>
</protein>
<proteinExistence type="predicted"/>
<feature type="region of interest" description="Disordered" evidence="1">
    <location>
        <begin position="22"/>
        <end position="73"/>
    </location>
</feature>
<reference evidence="4" key="2">
    <citation type="submission" date="2020-04" db="EMBL/GenBank/DDBJ databases">
        <authorList>
            <consortium name="NCBI Genome Project"/>
        </authorList>
    </citation>
    <scope>NUCLEOTIDE SEQUENCE</scope>
    <source>
        <strain evidence="4">CBS 304.34</strain>
    </source>
</reference>
<evidence type="ECO:0000313" key="4">
    <source>
        <dbReference type="RefSeq" id="XP_033577235.1"/>
    </source>
</evidence>
<feature type="compositionally biased region" description="Polar residues" evidence="1">
    <location>
        <begin position="54"/>
        <end position="67"/>
    </location>
</feature>
<dbReference type="GeneID" id="54455141"/>
<reference evidence="2 4" key="1">
    <citation type="journal article" date="2020" name="Stud. Mycol.">
        <title>101 Dothideomycetes genomes: a test case for predicting lifestyles and emergence of pathogens.</title>
        <authorList>
            <person name="Haridas S."/>
            <person name="Albert R."/>
            <person name="Binder M."/>
            <person name="Bloem J."/>
            <person name="Labutti K."/>
            <person name="Salamov A."/>
            <person name="Andreopoulos B."/>
            <person name="Baker S."/>
            <person name="Barry K."/>
            <person name="Bills G."/>
            <person name="Bluhm B."/>
            <person name="Cannon C."/>
            <person name="Castanera R."/>
            <person name="Culley D."/>
            <person name="Daum C."/>
            <person name="Ezra D."/>
            <person name="Gonzalez J."/>
            <person name="Henrissat B."/>
            <person name="Kuo A."/>
            <person name="Liang C."/>
            <person name="Lipzen A."/>
            <person name="Lutzoni F."/>
            <person name="Magnuson J."/>
            <person name="Mondo S."/>
            <person name="Nolan M."/>
            <person name="Ohm R."/>
            <person name="Pangilinan J."/>
            <person name="Park H.-J."/>
            <person name="Ramirez L."/>
            <person name="Alfaro M."/>
            <person name="Sun H."/>
            <person name="Tritt A."/>
            <person name="Yoshinaga Y."/>
            <person name="Zwiers L.-H."/>
            <person name="Turgeon B."/>
            <person name="Goodwin S."/>
            <person name="Spatafora J."/>
            <person name="Crous P."/>
            <person name="Grigoriev I."/>
        </authorList>
    </citation>
    <scope>NUCLEOTIDE SEQUENCE</scope>
    <source>
        <strain evidence="2 4">CBS 304.34</strain>
    </source>
</reference>
<reference evidence="4" key="3">
    <citation type="submission" date="2025-04" db="UniProtKB">
        <authorList>
            <consortium name="RefSeq"/>
        </authorList>
    </citation>
    <scope>IDENTIFICATION</scope>
    <source>
        <strain evidence="4">CBS 304.34</strain>
    </source>
</reference>
<evidence type="ECO:0000313" key="3">
    <source>
        <dbReference type="Proteomes" id="UP000504636"/>
    </source>
</evidence>
<keyword evidence="3" id="KW-1185">Reference proteome</keyword>
<dbReference type="RefSeq" id="XP_033577235.1">
    <property type="nucleotide sequence ID" value="XM_033714248.1"/>
</dbReference>
<gene>
    <name evidence="2 4" type="ORF">BDZ99DRAFT_308486</name>
</gene>
<feature type="compositionally biased region" description="Polar residues" evidence="1">
    <location>
        <begin position="28"/>
        <end position="41"/>
    </location>
</feature>
<name>A0A6A6YNF0_9PEZI</name>
<sequence>MKSPSTVSNIKDNGKTVALQIGKHTKPHTNNVPFQHLQANPQRHPHRLPPKPSATPTTSQLSNTTPTRSKDRAHLAAGVETIRTISYAYDSNSCGLPVLSRGLTGSAQFGGCSKTGNYFLLY</sequence>
<accession>A0A6A6YNF0</accession>
<evidence type="ECO:0000256" key="1">
    <source>
        <dbReference type="SAM" id="MobiDB-lite"/>
    </source>
</evidence>
<dbReference type="EMBL" id="MU003700">
    <property type="protein sequence ID" value="KAF2810271.1"/>
    <property type="molecule type" value="Genomic_DNA"/>
</dbReference>